<feature type="transmembrane region" description="Helical" evidence="8">
    <location>
        <begin position="866"/>
        <end position="883"/>
    </location>
</feature>
<dbReference type="RefSeq" id="WP_379074204.1">
    <property type="nucleotide sequence ID" value="NZ_JBHTJW010000002.1"/>
</dbReference>
<evidence type="ECO:0000313" key="10">
    <source>
        <dbReference type="Proteomes" id="UP001597106"/>
    </source>
</evidence>
<dbReference type="InterPro" id="IPR027463">
    <property type="entry name" value="AcrB_DN_DC_subdom"/>
</dbReference>
<feature type="transmembrane region" description="Helical" evidence="8">
    <location>
        <begin position="993"/>
        <end position="1016"/>
    </location>
</feature>
<keyword evidence="4" id="KW-1003">Cell membrane</keyword>
<keyword evidence="5 8" id="KW-0812">Transmembrane</keyword>
<name>A0ABW3GFY3_9PROT</name>
<evidence type="ECO:0000256" key="8">
    <source>
        <dbReference type="SAM" id="Phobius"/>
    </source>
</evidence>
<evidence type="ECO:0000256" key="2">
    <source>
        <dbReference type="ARBA" id="ARBA00010942"/>
    </source>
</evidence>
<protein>
    <submittedName>
        <fullName evidence="9">Efflux RND transporter permease subunit</fullName>
    </submittedName>
</protein>
<evidence type="ECO:0000256" key="1">
    <source>
        <dbReference type="ARBA" id="ARBA00004651"/>
    </source>
</evidence>
<dbReference type="Gene3D" id="3.30.70.1440">
    <property type="entry name" value="Multidrug efflux transporter AcrB pore domain"/>
    <property type="match status" value="1"/>
</dbReference>
<dbReference type="SUPFAM" id="SSF82714">
    <property type="entry name" value="Multidrug efflux transporter AcrB TolC docking domain, DN and DC subdomains"/>
    <property type="match status" value="2"/>
</dbReference>
<dbReference type="Gene3D" id="3.30.70.1430">
    <property type="entry name" value="Multidrug efflux transporter AcrB pore domain"/>
    <property type="match status" value="2"/>
</dbReference>
<keyword evidence="3" id="KW-0813">Transport</keyword>
<organism evidence="9 10">
    <name type="scientific">Methylophilus glucosoxydans</name>
    <dbReference type="NCBI Taxonomy" id="752553"/>
    <lineage>
        <taxon>Bacteria</taxon>
        <taxon>Pseudomonadati</taxon>
        <taxon>Pseudomonadota</taxon>
        <taxon>Betaproteobacteria</taxon>
        <taxon>Nitrosomonadales</taxon>
        <taxon>Methylophilaceae</taxon>
        <taxon>Methylophilus</taxon>
    </lineage>
</organism>
<keyword evidence="6 8" id="KW-1133">Transmembrane helix</keyword>
<dbReference type="InterPro" id="IPR001036">
    <property type="entry name" value="Acrflvin-R"/>
</dbReference>
<feature type="transmembrane region" description="Helical" evidence="8">
    <location>
        <begin position="920"/>
        <end position="940"/>
    </location>
</feature>
<dbReference type="Pfam" id="PF00873">
    <property type="entry name" value="ACR_tran"/>
    <property type="match status" value="1"/>
</dbReference>
<comment type="caution">
    <text evidence="9">The sequence shown here is derived from an EMBL/GenBank/DDBJ whole genome shotgun (WGS) entry which is preliminary data.</text>
</comment>
<dbReference type="PRINTS" id="PR00702">
    <property type="entry name" value="ACRIFLAVINRP"/>
</dbReference>
<dbReference type="SUPFAM" id="SSF82693">
    <property type="entry name" value="Multidrug efflux transporter AcrB pore domain, PN1, PN2, PC1 and PC2 subdomains"/>
    <property type="match status" value="3"/>
</dbReference>
<dbReference type="Gene3D" id="3.30.70.1320">
    <property type="entry name" value="Multidrug efflux transporter AcrB pore domain like"/>
    <property type="match status" value="1"/>
</dbReference>
<dbReference type="SUPFAM" id="SSF82866">
    <property type="entry name" value="Multidrug efflux transporter AcrB transmembrane domain"/>
    <property type="match status" value="2"/>
</dbReference>
<gene>
    <name evidence="9" type="ORF">ACFQ1T_04260</name>
</gene>
<sequence length="1033" mass="113349">MMAKLIRQALQYKWIVIGLLVALSLLSLYSLSRMKIDAYPDISSQMVQIITVFPGKAPEDVERQVTVPLEILMKNVPNVETVRSRTIFGLSVIQLIFKEGTESYWARQRVQEKLSLFTLPPGAEAELGPLATAYGEMVRYQLTGGEGSDLVQLRTLNDWVVIPRLLRADGVAEVTNFGGYEKQYGIILNPSQLRRYDVSVNDVIEAVQLNNANSGGSLLSRGSMSFVIRGEGAIKSKKNIEDSFLKNIDGQPIYVRDVASVQINKKIPAGIFSKNTVDESVEGIVLLRKGENPSEVLARVKQAIQELNDGMLPKGVQLVPFYDRSELINSTLNTVTHSVVLGIALVLLVLFLFFGRPSLAILVALTIPVALVFALLVMYLTDIPIGLLSLGAIDFGVLVDGAIIISENIARRLDERNHVADPSSVELTVLNATLEVEKPVFVSILLIIGGFLPLISLTHIEGLLFRPMAMTIIFALIGASLFSFFVVPVLATMIFKQGFKERHNPVLERVNQWYTRGITHLLRHASKTLVVVFASLVLLLVWVVPKIGSEFLPYMDEGVVWVRANFPEGTSLEQTALFGKRLREIALQYPEVKYATIQTGRNDSGTDPYPPSRIEMMIVPQPHERWQQFATKAELIVALGQAFRNEFPTTRFNFTQPIIDSVTEDSNGTSADMAVEFSGPDLDVLLGLARQSEDWLKTVDGAVDVNIEQEGPQPQLVITPNRALCARYKVNIHDLSAFIDNAIGGAPVGVIYEGERRFDIVAKFDKAAISSVNAIERLPVTNTDGVTIPLSQVAAIRVVDGQTIIARGDGKHRITVRSDIRGRDQGGFVAEAQQLLAQKMVIPNGYRMSWIGMYENLDRAANHFKVLVPLTMAIIFAILFFFFKSYRDTLVVLSVLPAALAGGLLALFMRGMHLNVSTGVGFAAVFGVSIMSGVLMVKTIKNYSTQGQALHTAIIEGASVCMRPVMMASLVAILGLLPASLATGLGSDVQRPLATVIVWGLFFSSVISLFILPVMYQALHGRHAKPETVSALA</sequence>
<dbReference type="InterPro" id="IPR004763">
    <property type="entry name" value="CusA-like"/>
</dbReference>
<evidence type="ECO:0000256" key="3">
    <source>
        <dbReference type="ARBA" id="ARBA00022448"/>
    </source>
</evidence>
<evidence type="ECO:0000256" key="6">
    <source>
        <dbReference type="ARBA" id="ARBA00022989"/>
    </source>
</evidence>
<dbReference type="Gene3D" id="3.30.2090.10">
    <property type="entry name" value="Multidrug efflux transporter AcrB TolC docking domain, DN and DC subdomains"/>
    <property type="match status" value="2"/>
</dbReference>
<feature type="transmembrane region" description="Helical" evidence="8">
    <location>
        <begin position="335"/>
        <end position="354"/>
    </location>
</feature>
<evidence type="ECO:0000256" key="4">
    <source>
        <dbReference type="ARBA" id="ARBA00022475"/>
    </source>
</evidence>
<dbReference type="PANTHER" id="PTHR32063">
    <property type="match status" value="1"/>
</dbReference>
<dbReference type="Gene3D" id="1.20.1640.10">
    <property type="entry name" value="Multidrug efflux transporter AcrB transmembrane domain"/>
    <property type="match status" value="2"/>
</dbReference>
<dbReference type="NCBIfam" id="TIGR00914">
    <property type="entry name" value="2A0601"/>
    <property type="match status" value="1"/>
</dbReference>
<dbReference type="EMBL" id="JBHTJW010000002">
    <property type="protein sequence ID" value="MFD0928987.1"/>
    <property type="molecule type" value="Genomic_DNA"/>
</dbReference>
<feature type="transmembrane region" description="Helical" evidence="8">
    <location>
        <begin position="528"/>
        <end position="545"/>
    </location>
</feature>
<reference evidence="10" key="1">
    <citation type="journal article" date="2019" name="Int. J. Syst. Evol. Microbiol.">
        <title>The Global Catalogue of Microorganisms (GCM) 10K type strain sequencing project: providing services to taxonomists for standard genome sequencing and annotation.</title>
        <authorList>
            <consortium name="The Broad Institute Genomics Platform"/>
            <consortium name="The Broad Institute Genome Sequencing Center for Infectious Disease"/>
            <person name="Wu L."/>
            <person name="Ma J."/>
        </authorList>
    </citation>
    <scope>NUCLEOTIDE SEQUENCE [LARGE SCALE GENOMIC DNA]</scope>
    <source>
        <strain evidence="10">CCUG 59685</strain>
    </source>
</reference>
<comment type="subcellular location">
    <subcellularLocation>
        <location evidence="1">Cell membrane</location>
        <topology evidence="1">Multi-pass membrane protein</topology>
    </subcellularLocation>
</comment>
<feature type="transmembrane region" description="Helical" evidence="8">
    <location>
        <begin position="890"/>
        <end position="908"/>
    </location>
</feature>
<keyword evidence="7 8" id="KW-0472">Membrane</keyword>
<comment type="similarity">
    <text evidence="2">Belongs to the resistance-nodulation-cell division (RND) (TC 2.A.6) family.</text>
</comment>
<accession>A0ABW3GFY3</accession>
<dbReference type="PANTHER" id="PTHR32063:SF17">
    <property type="entry name" value="CATION EFFLUX SYSTEM PROTEIN"/>
    <property type="match status" value="1"/>
</dbReference>
<evidence type="ECO:0000313" key="9">
    <source>
        <dbReference type="EMBL" id="MFD0928987.1"/>
    </source>
</evidence>
<keyword evidence="10" id="KW-1185">Reference proteome</keyword>
<feature type="transmembrane region" description="Helical" evidence="8">
    <location>
        <begin position="960"/>
        <end position="981"/>
    </location>
</feature>
<dbReference type="Proteomes" id="UP001597106">
    <property type="component" value="Unassembled WGS sequence"/>
</dbReference>
<feature type="transmembrane region" description="Helical" evidence="8">
    <location>
        <begin position="359"/>
        <end position="379"/>
    </location>
</feature>
<feature type="transmembrane region" description="Helical" evidence="8">
    <location>
        <begin position="12"/>
        <end position="31"/>
    </location>
</feature>
<evidence type="ECO:0000256" key="7">
    <source>
        <dbReference type="ARBA" id="ARBA00023136"/>
    </source>
</evidence>
<feature type="transmembrane region" description="Helical" evidence="8">
    <location>
        <begin position="440"/>
        <end position="460"/>
    </location>
</feature>
<feature type="transmembrane region" description="Helical" evidence="8">
    <location>
        <begin position="385"/>
        <end position="406"/>
    </location>
</feature>
<feature type="transmembrane region" description="Helical" evidence="8">
    <location>
        <begin position="472"/>
        <end position="495"/>
    </location>
</feature>
<evidence type="ECO:0000256" key="5">
    <source>
        <dbReference type="ARBA" id="ARBA00022692"/>
    </source>
</evidence>
<proteinExistence type="inferred from homology"/>